<reference evidence="1" key="1">
    <citation type="journal article" date="2013" name="BMC Genomics">
        <title>Unscrambling butterfly oogenesis.</title>
        <authorList>
            <person name="Carter J.M."/>
            <person name="Baker S.C."/>
            <person name="Pink R."/>
            <person name="Carter D.R."/>
            <person name="Collins A."/>
            <person name="Tomlin J."/>
            <person name="Gibbs M."/>
            <person name="Breuker C.J."/>
        </authorList>
    </citation>
    <scope>NUCLEOTIDE SEQUENCE</scope>
    <source>
        <tissue evidence="1">Ovary</tissue>
    </source>
</reference>
<name>S4NVL0_9NEOP</name>
<accession>S4NVL0</accession>
<dbReference type="AlphaFoldDB" id="S4NVL0"/>
<reference evidence="1" key="2">
    <citation type="submission" date="2013-05" db="EMBL/GenBank/DDBJ databases">
        <authorList>
            <person name="Carter J.-M."/>
            <person name="Baker S.C."/>
            <person name="Pink R."/>
            <person name="Carter D.R.F."/>
            <person name="Collins A."/>
            <person name="Tomlin J."/>
            <person name="Gibbs M."/>
            <person name="Breuker C.J."/>
        </authorList>
    </citation>
    <scope>NUCLEOTIDE SEQUENCE</scope>
    <source>
        <tissue evidence="1">Ovary</tissue>
    </source>
</reference>
<evidence type="ECO:0000313" key="1">
    <source>
        <dbReference type="EMBL" id="JAA81064.1"/>
    </source>
</evidence>
<sequence length="76" mass="8201">TLGPPAAVAAGQHEGARALVAEVAPQAHAHAEAAVTAQRRVRRRLVRTAVAPAHRTVLLRLSVPLIFIFRDLLQRL</sequence>
<organism evidence="1">
    <name type="scientific">Pararge aegeria</name>
    <name type="common">speckled wood butterfly</name>
    <dbReference type="NCBI Taxonomy" id="116150"/>
    <lineage>
        <taxon>Eukaryota</taxon>
        <taxon>Metazoa</taxon>
        <taxon>Ecdysozoa</taxon>
        <taxon>Arthropoda</taxon>
        <taxon>Hexapoda</taxon>
        <taxon>Insecta</taxon>
        <taxon>Pterygota</taxon>
        <taxon>Neoptera</taxon>
        <taxon>Endopterygota</taxon>
        <taxon>Lepidoptera</taxon>
        <taxon>Glossata</taxon>
        <taxon>Ditrysia</taxon>
        <taxon>Papilionoidea</taxon>
        <taxon>Nymphalidae</taxon>
        <taxon>Satyrinae</taxon>
        <taxon>Satyrini</taxon>
        <taxon>Parargina</taxon>
        <taxon>Pararge</taxon>
    </lineage>
</organism>
<feature type="non-terminal residue" evidence="1">
    <location>
        <position position="1"/>
    </location>
</feature>
<protein>
    <submittedName>
        <fullName evidence="1">Uncharacterized protein</fullName>
    </submittedName>
</protein>
<feature type="non-terminal residue" evidence="1">
    <location>
        <position position="76"/>
    </location>
</feature>
<dbReference type="EMBL" id="GAIX01011496">
    <property type="protein sequence ID" value="JAA81064.1"/>
    <property type="molecule type" value="Transcribed_RNA"/>
</dbReference>
<proteinExistence type="predicted"/>